<gene>
    <name evidence="2" type="primary">LOC111109092</name>
</gene>
<evidence type="ECO:0000313" key="2">
    <source>
        <dbReference type="RefSeq" id="XP_022300888.1"/>
    </source>
</evidence>
<dbReference type="OrthoDB" id="10624748at2759"/>
<dbReference type="RefSeq" id="XP_022300888.1">
    <property type="nucleotide sequence ID" value="XM_022445180.1"/>
</dbReference>
<dbReference type="GeneID" id="111109092"/>
<keyword evidence="1" id="KW-1185">Reference proteome</keyword>
<organism evidence="1 2">
    <name type="scientific">Crassostrea virginica</name>
    <name type="common">Eastern oyster</name>
    <dbReference type="NCBI Taxonomy" id="6565"/>
    <lineage>
        <taxon>Eukaryota</taxon>
        <taxon>Metazoa</taxon>
        <taxon>Spiralia</taxon>
        <taxon>Lophotrochozoa</taxon>
        <taxon>Mollusca</taxon>
        <taxon>Bivalvia</taxon>
        <taxon>Autobranchia</taxon>
        <taxon>Pteriomorphia</taxon>
        <taxon>Ostreida</taxon>
        <taxon>Ostreoidea</taxon>
        <taxon>Ostreidae</taxon>
        <taxon>Crassostrea</taxon>
    </lineage>
</organism>
<dbReference type="AlphaFoldDB" id="A0A8B8BCG9"/>
<accession>A0A8B8BCG9</accession>
<reference evidence="2" key="1">
    <citation type="submission" date="2025-08" db="UniProtKB">
        <authorList>
            <consortium name="RefSeq"/>
        </authorList>
    </citation>
    <scope>IDENTIFICATION</scope>
    <source>
        <tissue evidence="2">Whole sample</tissue>
    </source>
</reference>
<proteinExistence type="predicted"/>
<name>A0A8B8BCG9_CRAVI</name>
<dbReference type="KEGG" id="cvn:111109092"/>
<protein>
    <submittedName>
        <fullName evidence="2">Uncharacterized protein LOC111109092</fullName>
    </submittedName>
</protein>
<evidence type="ECO:0000313" key="1">
    <source>
        <dbReference type="Proteomes" id="UP000694844"/>
    </source>
</evidence>
<sequence length="115" mass="13689">MYKGNELTGRQRLFRCNHELSPSFKKNRRRGSAPVDLLTHSIDLYKWNELTDRNRLFRRNSDAAYNNEKNRSLGSAPINLRTDSLSLYKRREQADRHFRSNPSYSFSKYLNAFKD</sequence>
<dbReference type="Proteomes" id="UP000694844">
    <property type="component" value="Chromosome 8"/>
</dbReference>